<evidence type="ECO:0000256" key="5">
    <source>
        <dbReference type="ARBA" id="ARBA00022764"/>
    </source>
</evidence>
<evidence type="ECO:0000313" key="12">
    <source>
        <dbReference type="EMBL" id="SEM85342.1"/>
    </source>
</evidence>
<evidence type="ECO:0000256" key="3">
    <source>
        <dbReference type="ARBA" id="ARBA00022723"/>
    </source>
</evidence>
<feature type="chain" id="PRO_5011445877" evidence="10">
    <location>
        <begin position="30"/>
        <end position="324"/>
    </location>
</feature>
<comment type="cofactor">
    <cofactor evidence="8">
        <name>heme</name>
        <dbReference type="ChEBI" id="CHEBI:30413"/>
    </cofactor>
    <text evidence="8">Binds 2 heme groups.</text>
</comment>
<keyword evidence="2 8" id="KW-0349">Heme</keyword>
<comment type="PTM">
    <text evidence="8">Binds 2 heme groups per subunit.</text>
</comment>
<dbReference type="Pfam" id="PF03150">
    <property type="entry name" value="CCP_MauG"/>
    <property type="match status" value="1"/>
</dbReference>
<accession>A0A1H8BRE5</accession>
<feature type="binding site" description="covalent" evidence="8">
    <location>
        <position position="201"/>
    </location>
    <ligand>
        <name>heme c</name>
        <dbReference type="ChEBI" id="CHEBI:61717"/>
        <label>2</label>
    </ligand>
</feature>
<feature type="binding site" description="axial binding residue" evidence="9">
    <location>
        <position position="205"/>
    </location>
    <ligand>
        <name>heme c</name>
        <dbReference type="ChEBI" id="CHEBI:61717"/>
        <label>2</label>
    </ligand>
    <ligandPart>
        <name>Fe</name>
        <dbReference type="ChEBI" id="CHEBI:18248"/>
    </ligandPart>
</feature>
<dbReference type="AlphaFoldDB" id="A0A1H8BRE5"/>
<keyword evidence="5" id="KW-0574">Periplasm</keyword>
<dbReference type="SUPFAM" id="SSF46626">
    <property type="entry name" value="Cytochrome c"/>
    <property type="match status" value="2"/>
</dbReference>
<proteinExistence type="predicted"/>
<dbReference type="InterPro" id="IPR009056">
    <property type="entry name" value="Cyt_c-like_dom"/>
</dbReference>
<keyword evidence="12" id="KW-0575">Peroxidase</keyword>
<evidence type="ECO:0000256" key="4">
    <source>
        <dbReference type="ARBA" id="ARBA00022729"/>
    </source>
</evidence>
<reference evidence="13" key="1">
    <citation type="submission" date="2016-10" db="EMBL/GenBank/DDBJ databases">
        <authorList>
            <person name="Varghese N."/>
            <person name="Submissions S."/>
        </authorList>
    </citation>
    <scope>NUCLEOTIDE SEQUENCE [LARGE SCALE GENOMIC DNA]</scope>
    <source>
        <strain evidence="13">Gh-48</strain>
    </source>
</reference>
<dbReference type="PANTHER" id="PTHR30600">
    <property type="entry name" value="CYTOCHROME C PEROXIDASE-RELATED"/>
    <property type="match status" value="1"/>
</dbReference>
<dbReference type="GO" id="GO:0004130">
    <property type="term" value="F:cytochrome-c peroxidase activity"/>
    <property type="evidence" value="ECO:0007669"/>
    <property type="project" value="TreeGrafter"/>
</dbReference>
<evidence type="ECO:0000256" key="7">
    <source>
        <dbReference type="ARBA" id="ARBA00023004"/>
    </source>
</evidence>
<evidence type="ECO:0000259" key="11">
    <source>
        <dbReference type="PROSITE" id="PS51007"/>
    </source>
</evidence>
<evidence type="ECO:0000256" key="9">
    <source>
        <dbReference type="PIRSR" id="PIRSR000294-2"/>
    </source>
</evidence>
<dbReference type="Proteomes" id="UP000198942">
    <property type="component" value="Unassembled WGS sequence"/>
</dbReference>
<protein>
    <submittedName>
        <fullName evidence="12">Cytochrome c peroxidase</fullName>
    </submittedName>
</protein>
<dbReference type="InterPro" id="IPR036909">
    <property type="entry name" value="Cyt_c-like_dom_sf"/>
</dbReference>
<dbReference type="STRING" id="551995.SAMN05192574_1011012"/>
<comment type="subcellular location">
    <subcellularLocation>
        <location evidence="1">Periplasm</location>
    </subcellularLocation>
</comment>
<feature type="binding site" description="axial binding residue" evidence="9">
    <location>
        <position position="61"/>
    </location>
    <ligand>
        <name>heme c</name>
        <dbReference type="ChEBI" id="CHEBI:61717"/>
        <label>1</label>
    </ligand>
    <ligandPart>
        <name>Fe</name>
        <dbReference type="ChEBI" id="CHEBI:18248"/>
    </ligandPart>
</feature>
<evidence type="ECO:0000256" key="10">
    <source>
        <dbReference type="SAM" id="SignalP"/>
    </source>
</evidence>
<dbReference type="PIRSF" id="PIRSF000294">
    <property type="entry name" value="Cytochrome-c_peroxidase"/>
    <property type="match status" value="1"/>
</dbReference>
<feature type="binding site" description="covalent" evidence="8">
    <location>
        <position position="57"/>
    </location>
    <ligand>
        <name>heme c</name>
        <dbReference type="ChEBI" id="CHEBI:61717"/>
        <label>1</label>
    </ligand>
</feature>
<feature type="signal peptide" evidence="10">
    <location>
        <begin position="1"/>
        <end position="29"/>
    </location>
</feature>
<dbReference type="GO" id="GO:0009055">
    <property type="term" value="F:electron transfer activity"/>
    <property type="evidence" value="ECO:0007669"/>
    <property type="project" value="InterPro"/>
</dbReference>
<sequence length="324" mass="35606">MCTDMKKRKILLVLAAGTVLISAMSFVGSKDDVQTKEQLGEKLFFDPILSGDNTISCSSCHKPEFAFADSAVFSRGIKGNLTARNSPGLTNLSGRPHLFWDGRAASLEEQALGPITSATEMGLPIEDAVKKLNNNKYYADAFQKIFKSAPSKDNLLKAIASFERTLETSNSPYDRYVNGDDHAISESAARGRLLFIGKAACNNCHSGEDFTADRFKSIGLYNAKDLNDPGRSAITKNKTEDGEFKIPGLRNVAVTAPYMHNGKFKTLKSVVEYYNNPSLVVKDGINRDLALDKPLNLTNTEIDDIVEFLKSLTDDRFKQKLASN</sequence>
<evidence type="ECO:0000256" key="6">
    <source>
        <dbReference type="ARBA" id="ARBA00023002"/>
    </source>
</evidence>
<evidence type="ECO:0000256" key="2">
    <source>
        <dbReference type="ARBA" id="ARBA00022617"/>
    </source>
</evidence>
<name>A0A1H8BRE5_9SPHI</name>
<dbReference type="InterPro" id="IPR004852">
    <property type="entry name" value="Di-haem_cyt_c_peroxidsae"/>
</dbReference>
<keyword evidence="13" id="KW-1185">Reference proteome</keyword>
<dbReference type="InterPro" id="IPR051395">
    <property type="entry name" value="Cytochrome_c_Peroxidase/MauG"/>
</dbReference>
<dbReference type="Gene3D" id="1.10.760.10">
    <property type="entry name" value="Cytochrome c-like domain"/>
    <property type="match status" value="2"/>
</dbReference>
<dbReference type="PROSITE" id="PS51007">
    <property type="entry name" value="CYTC"/>
    <property type="match status" value="2"/>
</dbReference>
<dbReference type="GO" id="GO:0020037">
    <property type="term" value="F:heme binding"/>
    <property type="evidence" value="ECO:0007669"/>
    <property type="project" value="InterPro"/>
</dbReference>
<evidence type="ECO:0000256" key="8">
    <source>
        <dbReference type="PIRSR" id="PIRSR000294-1"/>
    </source>
</evidence>
<dbReference type="PANTHER" id="PTHR30600:SF10">
    <property type="entry name" value="BLL6722 PROTEIN"/>
    <property type="match status" value="1"/>
</dbReference>
<keyword evidence="6" id="KW-0560">Oxidoreductase</keyword>
<gene>
    <name evidence="12" type="ORF">SAMN05192574_1011012</name>
</gene>
<keyword evidence="7 9" id="KW-0408">Iron</keyword>
<dbReference type="EMBL" id="FOCL01000001">
    <property type="protein sequence ID" value="SEM85342.1"/>
    <property type="molecule type" value="Genomic_DNA"/>
</dbReference>
<dbReference type="InterPro" id="IPR026259">
    <property type="entry name" value="MauG/Cytc_peroxidase"/>
</dbReference>
<evidence type="ECO:0000256" key="1">
    <source>
        <dbReference type="ARBA" id="ARBA00004418"/>
    </source>
</evidence>
<keyword evidence="3 9" id="KW-0479">Metal-binding</keyword>
<feature type="domain" description="Cytochrome c" evidence="11">
    <location>
        <begin position="186"/>
        <end position="313"/>
    </location>
</feature>
<dbReference type="GO" id="GO:0042597">
    <property type="term" value="C:periplasmic space"/>
    <property type="evidence" value="ECO:0007669"/>
    <property type="project" value="UniProtKB-SubCell"/>
</dbReference>
<organism evidence="12 13">
    <name type="scientific">Mucilaginibacter gossypiicola</name>
    <dbReference type="NCBI Taxonomy" id="551995"/>
    <lineage>
        <taxon>Bacteria</taxon>
        <taxon>Pseudomonadati</taxon>
        <taxon>Bacteroidota</taxon>
        <taxon>Sphingobacteriia</taxon>
        <taxon>Sphingobacteriales</taxon>
        <taxon>Sphingobacteriaceae</taxon>
        <taxon>Mucilaginibacter</taxon>
    </lineage>
</organism>
<dbReference type="GO" id="GO:0046872">
    <property type="term" value="F:metal ion binding"/>
    <property type="evidence" value="ECO:0007669"/>
    <property type="project" value="UniProtKB-KW"/>
</dbReference>
<evidence type="ECO:0000313" key="13">
    <source>
        <dbReference type="Proteomes" id="UP000198942"/>
    </source>
</evidence>
<feature type="binding site" description="covalent" evidence="8">
    <location>
        <position position="204"/>
    </location>
    <ligand>
        <name>heme c</name>
        <dbReference type="ChEBI" id="CHEBI:61717"/>
        <label>2</label>
    </ligand>
</feature>
<feature type="domain" description="Cytochrome c" evidence="11">
    <location>
        <begin position="35"/>
        <end position="167"/>
    </location>
</feature>
<keyword evidence="4 10" id="KW-0732">Signal</keyword>
<feature type="binding site" description="covalent" evidence="8">
    <location>
        <position position="60"/>
    </location>
    <ligand>
        <name>heme c</name>
        <dbReference type="ChEBI" id="CHEBI:61717"/>
        <label>1</label>
    </ligand>
</feature>